<dbReference type="EMBL" id="JAVYJV010000021">
    <property type="protein sequence ID" value="KAK4342390.1"/>
    <property type="molecule type" value="Genomic_DNA"/>
</dbReference>
<gene>
    <name evidence="2" type="ORF">RND71_038206</name>
</gene>
<accession>A0AAE1QZ93</accession>
<name>A0AAE1QZ93_9SOLA</name>
<protein>
    <submittedName>
        <fullName evidence="2">Uncharacterized protein</fullName>
    </submittedName>
</protein>
<dbReference type="AlphaFoldDB" id="A0AAE1QZ93"/>
<sequence>MDKSDSQDVSSSHEGTKADALGTCNGGVIVEEQKNGELRKKVKGYYSVQINARVESCWKLLLYDELEGAVVTGDETRLRRRKNRRKVVDGGTVSGSLERQNCEVIPPL</sequence>
<dbReference type="Proteomes" id="UP001291623">
    <property type="component" value="Unassembled WGS sequence"/>
</dbReference>
<keyword evidence="3" id="KW-1185">Reference proteome</keyword>
<evidence type="ECO:0000313" key="3">
    <source>
        <dbReference type="Proteomes" id="UP001291623"/>
    </source>
</evidence>
<comment type="caution">
    <text evidence="2">The sequence shown here is derived from an EMBL/GenBank/DDBJ whole genome shotgun (WGS) entry which is preliminary data.</text>
</comment>
<reference evidence="2" key="1">
    <citation type="submission" date="2023-12" db="EMBL/GenBank/DDBJ databases">
        <title>Genome assembly of Anisodus tanguticus.</title>
        <authorList>
            <person name="Wang Y.-J."/>
        </authorList>
    </citation>
    <scope>NUCLEOTIDE SEQUENCE</scope>
    <source>
        <strain evidence="2">KB-2021</strain>
        <tissue evidence="2">Leaf</tissue>
    </source>
</reference>
<feature type="region of interest" description="Disordered" evidence="1">
    <location>
        <begin position="1"/>
        <end position="22"/>
    </location>
</feature>
<proteinExistence type="predicted"/>
<evidence type="ECO:0000256" key="1">
    <source>
        <dbReference type="SAM" id="MobiDB-lite"/>
    </source>
</evidence>
<evidence type="ECO:0000313" key="2">
    <source>
        <dbReference type="EMBL" id="KAK4342390.1"/>
    </source>
</evidence>
<organism evidence="2 3">
    <name type="scientific">Anisodus tanguticus</name>
    <dbReference type="NCBI Taxonomy" id="243964"/>
    <lineage>
        <taxon>Eukaryota</taxon>
        <taxon>Viridiplantae</taxon>
        <taxon>Streptophyta</taxon>
        <taxon>Embryophyta</taxon>
        <taxon>Tracheophyta</taxon>
        <taxon>Spermatophyta</taxon>
        <taxon>Magnoliopsida</taxon>
        <taxon>eudicotyledons</taxon>
        <taxon>Gunneridae</taxon>
        <taxon>Pentapetalae</taxon>
        <taxon>asterids</taxon>
        <taxon>lamiids</taxon>
        <taxon>Solanales</taxon>
        <taxon>Solanaceae</taxon>
        <taxon>Solanoideae</taxon>
        <taxon>Hyoscyameae</taxon>
        <taxon>Anisodus</taxon>
    </lineage>
</organism>